<dbReference type="EMBL" id="ABLOKC030000001">
    <property type="protein sequence ID" value="EML1469339.1"/>
    <property type="molecule type" value="Genomic_DNA"/>
</dbReference>
<organism evidence="2">
    <name type="scientific">Pluralibacter gergoviae</name>
    <name type="common">Enterobacter gergoviae</name>
    <dbReference type="NCBI Taxonomy" id="61647"/>
    <lineage>
        <taxon>Bacteria</taxon>
        <taxon>Pseudomonadati</taxon>
        <taxon>Pseudomonadota</taxon>
        <taxon>Gammaproteobacteria</taxon>
        <taxon>Enterobacterales</taxon>
        <taxon>Enterobacteriaceae</taxon>
        <taxon>Pluralibacter</taxon>
    </lineage>
</organism>
<reference evidence="2" key="1">
    <citation type="submission" date="2024-02" db="EMBL/GenBank/DDBJ databases">
        <authorList>
            <consortium name="Clinical and Environmental Microbiology Branch: Whole genome sequencing antimicrobial resistance pathogens in the healthcare setting"/>
        </authorList>
    </citation>
    <scope>NUCLEOTIDE SEQUENCE</scope>
    <source>
        <strain evidence="2">2021DK-00143</strain>
    </source>
</reference>
<sequence length="90" mass="9664">MALRIREATAALNALGVRQETLQDALDLGMGGDDTQVALDAIGETVQAWKKYRVQVSQVPAQAAYPQNVAWPDAPEVTAENEAVRGKADE</sequence>
<gene>
    <name evidence="2" type="ORF">QEG54_000003</name>
</gene>
<accession>A0AAI9DG05</accession>
<name>A0AAI9DG05_PLUGE</name>
<dbReference type="Pfam" id="PF16778">
    <property type="entry name" value="Phage_tail_APC"/>
    <property type="match status" value="1"/>
</dbReference>
<dbReference type="InterPro" id="IPR031893">
    <property type="entry name" value="Phage_tail_APC"/>
</dbReference>
<evidence type="ECO:0000313" key="2">
    <source>
        <dbReference type="EMBL" id="EML1469339.1"/>
    </source>
</evidence>
<dbReference type="AlphaFoldDB" id="A0AAI9DG05"/>
<feature type="domain" description="Phage tail assembly chaperone-like" evidence="1">
    <location>
        <begin position="41"/>
        <end position="76"/>
    </location>
</feature>
<comment type="caution">
    <text evidence="2">The sequence shown here is derived from an EMBL/GenBank/DDBJ whole genome shotgun (WGS) entry which is preliminary data.</text>
</comment>
<protein>
    <submittedName>
        <fullName evidence="2">Tail fiber assembly protein</fullName>
    </submittedName>
</protein>
<evidence type="ECO:0000259" key="1">
    <source>
        <dbReference type="Pfam" id="PF16778"/>
    </source>
</evidence>
<proteinExistence type="predicted"/>